<dbReference type="Proteomes" id="UP001428817">
    <property type="component" value="Unassembled WGS sequence"/>
</dbReference>
<comment type="caution">
    <text evidence="6">The sequence shown here is derived from an EMBL/GenBank/DDBJ whole genome shotgun (WGS) entry which is preliminary data.</text>
</comment>
<evidence type="ECO:0000256" key="2">
    <source>
        <dbReference type="ARBA" id="ARBA00023125"/>
    </source>
</evidence>
<evidence type="ECO:0000256" key="3">
    <source>
        <dbReference type="ARBA" id="ARBA00023163"/>
    </source>
</evidence>
<dbReference type="InterPro" id="IPR001647">
    <property type="entry name" value="HTH_TetR"/>
</dbReference>
<sequence length="213" mass="22946">MPILTGSGSTSAREKLLDTASALFYRRGIVATGVDTVVEASGVSKPTLYAHFRSKSELIAAVLDRRHTRRVVALPAWLGEAADDPLERLLALFDWLAEIYARDAPRGCAFLNAAAETPDADQPAWEVISRHKRWMTDFLTELATNAGLTNPAQLGSQLLLLIDGASSRVLVEAGAHPPADRITEIVAHAKQAAKVLITHAGRLEPTGPLDHES</sequence>
<keyword evidence="2 4" id="KW-0238">DNA-binding</keyword>
<dbReference type="InterPro" id="IPR009057">
    <property type="entry name" value="Homeodomain-like_sf"/>
</dbReference>
<keyword evidence="3" id="KW-0804">Transcription</keyword>
<dbReference type="EMBL" id="BAABJP010000029">
    <property type="protein sequence ID" value="GAA5163416.1"/>
    <property type="molecule type" value="Genomic_DNA"/>
</dbReference>
<dbReference type="InterPro" id="IPR011075">
    <property type="entry name" value="TetR_C"/>
</dbReference>
<feature type="DNA-binding region" description="H-T-H motif" evidence="4">
    <location>
        <begin position="33"/>
        <end position="52"/>
    </location>
</feature>
<dbReference type="SUPFAM" id="SSF46689">
    <property type="entry name" value="Homeodomain-like"/>
    <property type="match status" value="1"/>
</dbReference>
<feature type="domain" description="HTH tetR-type" evidence="5">
    <location>
        <begin position="10"/>
        <end position="70"/>
    </location>
</feature>
<reference evidence="7" key="1">
    <citation type="journal article" date="2019" name="Int. J. Syst. Evol. Microbiol.">
        <title>The Global Catalogue of Microorganisms (GCM) 10K type strain sequencing project: providing services to taxonomists for standard genome sequencing and annotation.</title>
        <authorList>
            <consortium name="The Broad Institute Genomics Platform"/>
            <consortium name="The Broad Institute Genome Sequencing Center for Infectious Disease"/>
            <person name="Wu L."/>
            <person name="Ma J."/>
        </authorList>
    </citation>
    <scope>NUCLEOTIDE SEQUENCE [LARGE SCALE GENOMIC DNA]</scope>
    <source>
        <strain evidence="7">JCM 18303</strain>
    </source>
</reference>
<organism evidence="6 7">
    <name type="scientific">Pseudonocardia eucalypti</name>
    <dbReference type="NCBI Taxonomy" id="648755"/>
    <lineage>
        <taxon>Bacteria</taxon>
        <taxon>Bacillati</taxon>
        <taxon>Actinomycetota</taxon>
        <taxon>Actinomycetes</taxon>
        <taxon>Pseudonocardiales</taxon>
        <taxon>Pseudonocardiaceae</taxon>
        <taxon>Pseudonocardia</taxon>
    </lineage>
</organism>
<evidence type="ECO:0000256" key="4">
    <source>
        <dbReference type="PROSITE-ProRule" id="PRU00335"/>
    </source>
</evidence>
<dbReference type="SUPFAM" id="SSF48498">
    <property type="entry name" value="Tetracyclin repressor-like, C-terminal domain"/>
    <property type="match status" value="1"/>
</dbReference>
<dbReference type="Pfam" id="PF16925">
    <property type="entry name" value="TetR_C_13"/>
    <property type="match status" value="1"/>
</dbReference>
<dbReference type="Gene3D" id="1.10.357.10">
    <property type="entry name" value="Tetracycline Repressor, domain 2"/>
    <property type="match status" value="1"/>
</dbReference>
<dbReference type="PANTHER" id="PTHR47506:SF1">
    <property type="entry name" value="HTH-TYPE TRANSCRIPTIONAL REGULATOR YJDC"/>
    <property type="match status" value="1"/>
</dbReference>
<dbReference type="PROSITE" id="PS50977">
    <property type="entry name" value="HTH_TETR_2"/>
    <property type="match status" value="1"/>
</dbReference>
<dbReference type="InterPro" id="IPR036271">
    <property type="entry name" value="Tet_transcr_reg_TetR-rel_C_sf"/>
</dbReference>
<evidence type="ECO:0000259" key="5">
    <source>
        <dbReference type="PROSITE" id="PS50977"/>
    </source>
</evidence>
<dbReference type="PANTHER" id="PTHR47506">
    <property type="entry name" value="TRANSCRIPTIONAL REGULATORY PROTEIN"/>
    <property type="match status" value="1"/>
</dbReference>
<proteinExistence type="predicted"/>
<evidence type="ECO:0000256" key="1">
    <source>
        <dbReference type="ARBA" id="ARBA00023015"/>
    </source>
</evidence>
<dbReference type="Pfam" id="PF00440">
    <property type="entry name" value="TetR_N"/>
    <property type="match status" value="1"/>
</dbReference>
<protein>
    <submittedName>
        <fullName evidence="6">TetR/AcrR family transcriptional regulator</fullName>
    </submittedName>
</protein>
<evidence type="ECO:0000313" key="6">
    <source>
        <dbReference type="EMBL" id="GAA5163416.1"/>
    </source>
</evidence>
<evidence type="ECO:0000313" key="7">
    <source>
        <dbReference type="Proteomes" id="UP001428817"/>
    </source>
</evidence>
<dbReference type="RefSeq" id="WP_185060781.1">
    <property type="nucleotide sequence ID" value="NZ_BAABJP010000029.1"/>
</dbReference>
<keyword evidence="7" id="KW-1185">Reference proteome</keyword>
<name>A0ABP9QKM1_9PSEU</name>
<dbReference type="PRINTS" id="PR00455">
    <property type="entry name" value="HTHTETR"/>
</dbReference>
<accession>A0ABP9QKM1</accession>
<gene>
    <name evidence="6" type="ORF">GCM10023321_50270</name>
</gene>
<keyword evidence="1" id="KW-0805">Transcription regulation</keyword>